<evidence type="ECO:0008006" key="15">
    <source>
        <dbReference type="Google" id="ProtNLM"/>
    </source>
</evidence>
<dbReference type="GO" id="GO:0046525">
    <property type="term" value="F:xylosylprotein 4-beta-galactosyltransferase activity"/>
    <property type="evidence" value="ECO:0007669"/>
    <property type="project" value="TreeGrafter"/>
</dbReference>
<dbReference type="InterPro" id="IPR027791">
    <property type="entry name" value="Galactosyl_T_C"/>
</dbReference>
<keyword evidence="7" id="KW-0735">Signal-anchor</keyword>
<dbReference type="EMBL" id="UZAN01040335">
    <property type="protein sequence ID" value="VDP69309.1"/>
    <property type="molecule type" value="Genomic_DNA"/>
</dbReference>
<proteinExistence type="inferred from homology"/>
<dbReference type="InterPro" id="IPR003859">
    <property type="entry name" value="Galactosyl_T"/>
</dbReference>
<dbReference type="PRINTS" id="PR02050">
    <property type="entry name" value="B14GALTRFASE"/>
</dbReference>
<evidence type="ECO:0000313" key="13">
    <source>
        <dbReference type="EMBL" id="VDP69309.1"/>
    </source>
</evidence>
<evidence type="ECO:0000256" key="9">
    <source>
        <dbReference type="ARBA" id="ARBA00023136"/>
    </source>
</evidence>
<dbReference type="GO" id="GO:0005794">
    <property type="term" value="C:Golgi apparatus"/>
    <property type="evidence" value="ECO:0007669"/>
    <property type="project" value="TreeGrafter"/>
</dbReference>
<keyword evidence="14" id="KW-1185">Reference proteome</keyword>
<keyword evidence="10" id="KW-0325">Glycoprotein</keyword>
<name>A0A3P8JM65_9TREM</name>
<comment type="subcellular location">
    <subcellularLocation>
        <location evidence="1">Membrane</location>
        <topology evidence="1">Single-pass type II membrane protein</topology>
    </subcellularLocation>
</comment>
<evidence type="ECO:0000313" key="14">
    <source>
        <dbReference type="Proteomes" id="UP000272942"/>
    </source>
</evidence>
<evidence type="ECO:0000256" key="4">
    <source>
        <dbReference type="ARBA" id="ARBA00022676"/>
    </source>
</evidence>
<protein>
    <recommendedName>
        <fullName evidence="15">Glyco_transf_7C domain-containing protein</fullName>
    </recommendedName>
</protein>
<evidence type="ECO:0000256" key="5">
    <source>
        <dbReference type="ARBA" id="ARBA00022679"/>
    </source>
</evidence>
<evidence type="ECO:0000256" key="10">
    <source>
        <dbReference type="ARBA" id="ARBA00023180"/>
    </source>
</evidence>
<dbReference type="Pfam" id="PF13733">
    <property type="entry name" value="Glyco_transf_7N"/>
    <property type="match status" value="1"/>
</dbReference>
<dbReference type="Proteomes" id="UP000272942">
    <property type="component" value="Unassembled WGS sequence"/>
</dbReference>
<evidence type="ECO:0000259" key="11">
    <source>
        <dbReference type="Pfam" id="PF02709"/>
    </source>
</evidence>
<evidence type="ECO:0000256" key="2">
    <source>
        <dbReference type="ARBA" id="ARBA00004922"/>
    </source>
</evidence>
<gene>
    <name evidence="13" type="ORF">ECPE_LOCUS3372</name>
</gene>
<evidence type="ECO:0000256" key="1">
    <source>
        <dbReference type="ARBA" id="ARBA00004606"/>
    </source>
</evidence>
<keyword evidence="9" id="KW-0472">Membrane</keyword>
<dbReference type="SUPFAM" id="SSF53448">
    <property type="entry name" value="Nucleotide-diphospho-sugar transferases"/>
    <property type="match status" value="1"/>
</dbReference>
<evidence type="ECO:0000256" key="7">
    <source>
        <dbReference type="ARBA" id="ARBA00022968"/>
    </source>
</evidence>
<dbReference type="InterPro" id="IPR029044">
    <property type="entry name" value="Nucleotide-diphossugar_trans"/>
</dbReference>
<comment type="similarity">
    <text evidence="3">Belongs to the glycosyltransferase 7 family.</text>
</comment>
<keyword evidence="6" id="KW-0812">Transmembrane</keyword>
<comment type="pathway">
    <text evidence="2">Protein modification; protein glycosylation.</text>
</comment>
<dbReference type="UniPathway" id="UPA00378"/>
<evidence type="ECO:0000256" key="6">
    <source>
        <dbReference type="ARBA" id="ARBA00022692"/>
    </source>
</evidence>
<evidence type="ECO:0000259" key="12">
    <source>
        <dbReference type="Pfam" id="PF13733"/>
    </source>
</evidence>
<reference evidence="13 14" key="1">
    <citation type="submission" date="2018-11" db="EMBL/GenBank/DDBJ databases">
        <authorList>
            <consortium name="Pathogen Informatics"/>
        </authorList>
    </citation>
    <scope>NUCLEOTIDE SEQUENCE [LARGE SCALE GENOMIC DNA]</scope>
    <source>
        <strain evidence="13 14">Egypt</strain>
    </source>
</reference>
<dbReference type="GO" id="GO:0005975">
    <property type="term" value="P:carbohydrate metabolic process"/>
    <property type="evidence" value="ECO:0007669"/>
    <property type="project" value="InterPro"/>
</dbReference>
<dbReference type="InterPro" id="IPR027995">
    <property type="entry name" value="Galactosyl_T_N"/>
</dbReference>
<dbReference type="PANTHER" id="PTHR19300">
    <property type="entry name" value="BETA-1,4-GALACTOSYLTRANSFERASE"/>
    <property type="match status" value="1"/>
</dbReference>
<keyword evidence="4" id="KW-0328">Glycosyltransferase</keyword>
<keyword evidence="8" id="KW-1133">Transmembrane helix</keyword>
<evidence type="ECO:0000256" key="3">
    <source>
        <dbReference type="ARBA" id="ARBA00005735"/>
    </source>
</evidence>
<dbReference type="AlphaFoldDB" id="A0A3P8JM65"/>
<dbReference type="OrthoDB" id="6020664at2759"/>
<dbReference type="Gene3D" id="3.90.550.10">
    <property type="entry name" value="Spore Coat Polysaccharide Biosynthesis Protein SpsA, Chain A"/>
    <property type="match status" value="1"/>
</dbReference>
<feature type="domain" description="Galactosyltransferase N-terminal" evidence="12">
    <location>
        <begin position="3"/>
        <end position="68"/>
    </location>
</feature>
<sequence>MRELQLLVPHLRQFLNEQKVRHSFYVVHQVDNLRFNRGALLNLYLPPADYVALHDVDLLPVDPHIRYTWPGDQGPYHPIPARFHPRYYWYEKYFGGVLIITRKQFTRLNGMSNSFWGWGSEDDEFRRRVILDQQTFGKVVFTFSFSFPRMIIENHLACRLNNCFGFINILHRQISAPADLPLGRDAFRSIHDEKLHVRDASTYYDFRVVSLQLCTHFPMPVFHNHIILAEYVFRKYSLYSGPGKNGIKFATVCDNKRIGITRKKNVIFTFCTRCYKKRIE</sequence>
<organism evidence="13 14">
    <name type="scientific">Echinostoma caproni</name>
    <dbReference type="NCBI Taxonomy" id="27848"/>
    <lineage>
        <taxon>Eukaryota</taxon>
        <taxon>Metazoa</taxon>
        <taxon>Spiralia</taxon>
        <taxon>Lophotrochozoa</taxon>
        <taxon>Platyhelminthes</taxon>
        <taxon>Trematoda</taxon>
        <taxon>Digenea</taxon>
        <taxon>Plagiorchiida</taxon>
        <taxon>Echinostomata</taxon>
        <taxon>Echinostomatoidea</taxon>
        <taxon>Echinostomatidae</taxon>
        <taxon>Echinostoma</taxon>
    </lineage>
</organism>
<accession>A0A3P8JM65</accession>
<dbReference type="PANTHER" id="PTHR19300:SF30">
    <property type="entry name" value="BETA-1,4-GALACTOSYLTRANSFERASE 7"/>
    <property type="match status" value="1"/>
</dbReference>
<feature type="domain" description="Galactosyltransferase C-terminal" evidence="11">
    <location>
        <begin position="87"/>
        <end position="135"/>
    </location>
</feature>
<dbReference type="Pfam" id="PF02709">
    <property type="entry name" value="Glyco_transf_7C"/>
    <property type="match status" value="1"/>
</dbReference>
<dbReference type="GO" id="GO:0030166">
    <property type="term" value="P:proteoglycan biosynthetic process"/>
    <property type="evidence" value="ECO:0007669"/>
    <property type="project" value="TreeGrafter"/>
</dbReference>
<evidence type="ECO:0000256" key="8">
    <source>
        <dbReference type="ARBA" id="ARBA00022989"/>
    </source>
</evidence>
<keyword evidence="5" id="KW-0808">Transferase</keyword>
<dbReference type="GO" id="GO:0016020">
    <property type="term" value="C:membrane"/>
    <property type="evidence" value="ECO:0007669"/>
    <property type="project" value="UniProtKB-SubCell"/>
</dbReference>